<dbReference type="PANTHER" id="PTHR10953">
    <property type="entry name" value="UBIQUITIN-ACTIVATING ENZYME E1"/>
    <property type="match status" value="1"/>
</dbReference>
<evidence type="ECO:0000256" key="3">
    <source>
        <dbReference type="ARBA" id="ARBA00022679"/>
    </source>
</evidence>
<evidence type="ECO:0000256" key="9">
    <source>
        <dbReference type="ARBA" id="ARBA00023150"/>
    </source>
</evidence>
<feature type="domain" description="Rhodanese" evidence="12">
    <location>
        <begin position="336"/>
        <end position="439"/>
    </location>
</feature>
<reference evidence="13" key="1">
    <citation type="submission" date="2024-04" db="EMBL/GenBank/DDBJ databases">
        <authorList>
            <consortium name="Molecular Ecology Group"/>
        </authorList>
    </citation>
    <scope>NUCLEOTIDE SEQUENCE</scope>
</reference>
<proteinExistence type="inferred from homology"/>
<evidence type="ECO:0000256" key="2">
    <source>
        <dbReference type="ARBA" id="ARBA00022490"/>
    </source>
</evidence>
<dbReference type="PANTHER" id="PTHR10953:SF102">
    <property type="entry name" value="ADENYLYLTRANSFERASE AND SULFURTRANSFERASE MOCS3"/>
    <property type="match status" value="1"/>
</dbReference>
<evidence type="ECO:0000256" key="10">
    <source>
        <dbReference type="ARBA" id="ARBA00023268"/>
    </source>
</evidence>
<evidence type="ECO:0000256" key="8">
    <source>
        <dbReference type="ARBA" id="ARBA00022840"/>
    </source>
</evidence>
<keyword evidence="4 11" id="KW-0819">tRNA processing</keyword>
<feature type="binding site" evidence="11">
    <location>
        <position position="101"/>
    </location>
    <ligand>
        <name>ATP</name>
        <dbReference type="ChEBI" id="CHEBI:30616"/>
    </ligand>
</feature>
<dbReference type="InterPro" id="IPR045886">
    <property type="entry name" value="ThiF/MoeB/HesA"/>
</dbReference>
<evidence type="ECO:0000313" key="14">
    <source>
        <dbReference type="Proteomes" id="UP001497644"/>
    </source>
</evidence>
<protein>
    <recommendedName>
        <fullName evidence="11">Adenylyltransferase and sulfurtransferase MOCS3 homolog</fullName>
    </recommendedName>
    <alternativeName>
        <fullName evidence="11">UBA4 homolog</fullName>
    </alternativeName>
    <alternativeName>
        <fullName evidence="11">Ubiquitin-like protein activator 4 homolog</fullName>
    </alternativeName>
    <domain>
        <recommendedName>
            <fullName evidence="11">Adenylyltransferase</fullName>
            <ecNumber evidence="11">2.7.7.-</ecNumber>
        </recommendedName>
    </domain>
    <domain>
        <recommendedName>
            <fullName evidence="11">Sulfurtransferase</fullName>
            <ecNumber evidence="11">2.8.1.-</ecNumber>
        </recommendedName>
    </domain>
</protein>
<dbReference type="FunFam" id="3.40.50.720:FF:000033">
    <property type="entry name" value="Adenylyltransferase and sulfurtransferase MOCS3"/>
    <property type="match status" value="1"/>
</dbReference>
<dbReference type="AlphaFoldDB" id="A0AAV2N5W4"/>
<gene>
    <name evidence="13" type="ORF">LPLAT_LOCUS1270</name>
</gene>
<dbReference type="GO" id="GO:0070566">
    <property type="term" value="F:adenylyltransferase activity"/>
    <property type="evidence" value="ECO:0007669"/>
    <property type="project" value="InterPro"/>
</dbReference>
<keyword evidence="10 11" id="KW-0511">Multifunctional enzyme</keyword>
<comment type="subcellular location">
    <subcellularLocation>
        <location evidence="1">Cytoplasm</location>
        <location evidence="1">Cytosol</location>
    </subcellularLocation>
</comment>
<feature type="binding site" evidence="11">
    <location>
        <begin position="108"/>
        <end position="112"/>
    </location>
    <ligand>
        <name>ATP</name>
        <dbReference type="ChEBI" id="CHEBI:30616"/>
    </ligand>
</feature>
<dbReference type="PROSITE" id="PS50206">
    <property type="entry name" value="RHODANESE_3"/>
    <property type="match status" value="1"/>
</dbReference>
<evidence type="ECO:0000256" key="11">
    <source>
        <dbReference type="HAMAP-Rule" id="MF_03049"/>
    </source>
</evidence>
<dbReference type="Pfam" id="PF00581">
    <property type="entry name" value="Rhodanese"/>
    <property type="match status" value="1"/>
</dbReference>
<keyword evidence="8 11" id="KW-0067">ATP-binding</keyword>
<dbReference type="GO" id="GO:0005829">
    <property type="term" value="C:cytosol"/>
    <property type="evidence" value="ECO:0007669"/>
    <property type="project" value="UniProtKB-SubCell"/>
</dbReference>
<keyword evidence="14" id="KW-1185">Reference proteome</keyword>
<dbReference type="GO" id="GO:0046872">
    <property type="term" value="F:metal ion binding"/>
    <property type="evidence" value="ECO:0007669"/>
    <property type="project" value="UniProtKB-KW"/>
</dbReference>
<feature type="binding site" evidence="11">
    <location>
        <position position="125"/>
    </location>
    <ligand>
        <name>ATP</name>
        <dbReference type="ChEBI" id="CHEBI:30616"/>
    </ligand>
</feature>
<evidence type="ECO:0000256" key="4">
    <source>
        <dbReference type="ARBA" id="ARBA00022694"/>
    </source>
</evidence>
<evidence type="ECO:0000256" key="1">
    <source>
        <dbReference type="ARBA" id="ARBA00004514"/>
    </source>
</evidence>
<dbReference type="Proteomes" id="UP001497644">
    <property type="component" value="Chromosome 10"/>
</dbReference>
<dbReference type="CDD" id="cd00757">
    <property type="entry name" value="ThiF_MoeB_HesA_family"/>
    <property type="match status" value="1"/>
</dbReference>
<dbReference type="Gene3D" id="3.40.50.720">
    <property type="entry name" value="NAD(P)-binding Rossmann-like Domain"/>
    <property type="match status" value="1"/>
</dbReference>
<evidence type="ECO:0000256" key="5">
    <source>
        <dbReference type="ARBA" id="ARBA00022723"/>
    </source>
</evidence>
<dbReference type="InterPro" id="IPR001763">
    <property type="entry name" value="Rhodanese-like_dom"/>
</dbReference>
<sequence length="441" mass="49603">MSTDTCEDELVAEIAELRALLHAKEIKLARLRRERQVTQEYGLNNDEICRYSRQLFLTEIGVQGQKKIKDSSVLIVGAGGLGCPAAFYLACAGIGHIGIVDYDNVEINNLHRQLLYTEANIGTAKVIAAAESINRLNSYIKVTPYKIQLNSKNALDIIKNYDIVIDGTDNVATRYLLNDACVLSEKPLVSGSALRFEGHLSVFNYNNGPCYRCIFPEPPPAETVTNCGDGGVLGAAVGTIGVLQALETLKIILNMPDIISGRLLLFDGTETKFHNVRLRPKNADCVICGQHRVIHELIDYEEFCGAKANDKEPNLNLLRKEERISVEEYNKIVKVDSNPHILIDVRSPEEYEICRLQDSINIPFTQLSKEHNLTLIRNNIEKAKEEHRPVNMYILCRRGNDSQKAVQYLKNLFTKDTLRIRDIIGGIYAWSNKIDPKFPKY</sequence>
<keyword evidence="2 11" id="KW-0963">Cytoplasm</keyword>
<evidence type="ECO:0000259" key="12">
    <source>
        <dbReference type="PROSITE" id="PS50206"/>
    </source>
</evidence>
<dbReference type="InterPro" id="IPR028885">
    <property type="entry name" value="MOCS3/Uba4"/>
</dbReference>
<comment type="similarity">
    <text evidence="11">In the N-terminal section; belongs to the HesA/MoeB/ThiF family. UBA4 subfamily.</text>
</comment>
<dbReference type="SMART" id="SM00450">
    <property type="entry name" value="RHOD"/>
    <property type="match status" value="1"/>
</dbReference>
<organism evidence="13 14">
    <name type="scientific">Lasius platythorax</name>
    <dbReference type="NCBI Taxonomy" id="488582"/>
    <lineage>
        <taxon>Eukaryota</taxon>
        <taxon>Metazoa</taxon>
        <taxon>Ecdysozoa</taxon>
        <taxon>Arthropoda</taxon>
        <taxon>Hexapoda</taxon>
        <taxon>Insecta</taxon>
        <taxon>Pterygota</taxon>
        <taxon>Neoptera</taxon>
        <taxon>Endopterygota</taxon>
        <taxon>Hymenoptera</taxon>
        <taxon>Apocrita</taxon>
        <taxon>Aculeata</taxon>
        <taxon>Formicoidea</taxon>
        <taxon>Formicidae</taxon>
        <taxon>Formicinae</taxon>
        <taxon>Lasius</taxon>
        <taxon>Lasius</taxon>
    </lineage>
</organism>
<dbReference type="EMBL" id="OZ034833">
    <property type="protein sequence ID" value="CAL1674710.1"/>
    <property type="molecule type" value="Genomic_DNA"/>
</dbReference>
<evidence type="ECO:0000256" key="6">
    <source>
        <dbReference type="ARBA" id="ARBA00022741"/>
    </source>
</evidence>
<dbReference type="FunFam" id="3.40.250.10:FF:000014">
    <property type="entry name" value="Adenylyltransferase and sulfurtransferase MOCS3"/>
    <property type="match status" value="1"/>
</dbReference>
<evidence type="ECO:0000313" key="13">
    <source>
        <dbReference type="EMBL" id="CAL1674710.1"/>
    </source>
</evidence>
<dbReference type="GO" id="GO:0006777">
    <property type="term" value="P:Mo-molybdopterin cofactor biosynthetic process"/>
    <property type="evidence" value="ECO:0007669"/>
    <property type="project" value="UniProtKB-UniRule"/>
</dbReference>
<keyword evidence="5 11" id="KW-0479">Metal-binding</keyword>
<dbReference type="InterPro" id="IPR036873">
    <property type="entry name" value="Rhodanese-like_dom_sf"/>
</dbReference>
<comment type="function">
    <text evidence="11">Plays a central role in 2-thiolation of mcm(5)S(2)U at tRNA wobble positions of cytosolic tRNA(Lys), tRNA(Glu) and tRNA(Gln). Acts by mediating the C-terminal thiocarboxylation of the sulfur carrier URM1. Its N-terminus first activates URM1 as acyl-adenylate (-COAMP), then the persulfide sulfur on the catalytic cysteine is transferred to URM1 to form thiocarboxylation (-COSH) of its C-terminus. The reaction probably involves hydrogen sulfide that is generated from the persulfide intermediate and that acts as nucleophile towards URM1. Subsequently, a transient disulfide bond is formed. Does not use thiosulfate as sulfur donor; NFS1 probably acting as a sulfur donor for thiocarboxylation reactions.</text>
</comment>
<dbReference type="GO" id="GO:0004792">
    <property type="term" value="F:thiosulfate-cyanide sulfurtransferase activity"/>
    <property type="evidence" value="ECO:0007669"/>
    <property type="project" value="TreeGrafter"/>
</dbReference>
<keyword evidence="9 11" id="KW-0501">Molybdenum cofactor biosynthesis</keyword>
<dbReference type="NCBIfam" id="NF004281">
    <property type="entry name" value="PRK05690.1"/>
    <property type="match status" value="1"/>
</dbReference>
<feature type="binding site" evidence="11">
    <location>
        <position position="210"/>
    </location>
    <ligand>
        <name>Zn(2+)</name>
        <dbReference type="ChEBI" id="CHEBI:29105"/>
    </ligand>
</feature>
<feature type="active site" description="Glycyl thioester intermediate; for adenylyltransferase activity" evidence="11">
    <location>
        <position position="227"/>
    </location>
</feature>
<dbReference type="Pfam" id="PF00899">
    <property type="entry name" value="ThiF"/>
    <property type="match status" value="1"/>
</dbReference>
<keyword evidence="3 11" id="KW-0808">Transferase</keyword>
<accession>A0AAV2N5W4</accession>
<feature type="binding site" evidence="11">
    <location>
        <position position="80"/>
    </location>
    <ligand>
        <name>ATP</name>
        <dbReference type="ChEBI" id="CHEBI:30616"/>
    </ligand>
</feature>
<feature type="binding site" evidence="11">
    <location>
        <begin position="169"/>
        <end position="170"/>
    </location>
    <ligand>
        <name>ATP</name>
        <dbReference type="ChEBI" id="CHEBI:30616"/>
    </ligand>
</feature>
<feature type="binding site" evidence="11">
    <location>
        <position position="288"/>
    </location>
    <ligand>
        <name>Zn(2+)</name>
        <dbReference type="ChEBI" id="CHEBI:29105"/>
    </ligand>
</feature>
<dbReference type="Gene3D" id="3.40.250.10">
    <property type="entry name" value="Rhodanese-like domain"/>
    <property type="match status" value="1"/>
</dbReference>
<dbReference type="HAMAP" id="MF_03049">
    <property type="entry name" value="MOCS3_Uba4"/>
    <property type="match status" value="1"/>
</dbReference>
<dbReference type="InterPro" id="IPR000594">
    <property type="entry name" value="ThiF_NAD_FAD-bd"/>
</dbReference>
<dbReference type="GO" id="GO:0005524">
    <property type="term" value="F:ATP binding"/>
    <property type="evidence" value="ECO:0007669"/>
    <property type="project" value="UniProtKB-KW"/>
</dbReference>
<keyword evidence="7 11" id="KW-0862">Zinc</keyword>
<name>A0AAV2N5W4_9HYME</name>
<evidence type="ECO:0000256" key="7">
    <source>
        <dbReference type="ARBA" id="ARBA00022833"/>
    </source>
</evidence>
<dbReference type="InterPro" id="IPR035985">
    <property type="entry name" value="Ubiquitin-activating_enz"/>
</dbReference>
<dbReference type="GO" id="GO:0002143">
    <property type="term" value="P:tRNA wobble position uridine thiolation"/>
    <property type="evidence" value="ECO:0007669"/>
    <property type="project" value="InterPro"/>
</dbReference>
<dbReference type="EC" id="2.7.7.-" evidence="11"/>
<dbReference type="GO" id="GO:0042292">
    <property type="term" value="F:URM1 activating enzyme activity"/>
    <property type="evidence" value="ECO:0007669"/>
    <property type="project" value="TreeGrafter"/>
</dbReference>
<feature type="active site" description="Cysteine persulfide intermediate; for sulfurtransferase activity" evidence="11">
    <location>
        <position position="396"/>
    </location>
</feature>
<comment type="pathway">
    <text evidence="11">tRNA modification; 5-methoxycarbonylmethyl-2-thiouridine-tRNA biosynthesis.</text>
</comment>
<comment type="cofactor">
    <cofactor evidence="11">
        <name>Zn(2+)</name>
        <dbReference type="ChEBI" id="CHEBI:29105"/>
    </cofactor>
    <text evidence="11">Binds 1 zinc ion per subunit.</text>
</comment>
<dbReference type="GO" id="GO:0032447">
    <property type="term" value="P:protein urmylation"/>
    <property type="evidence" value="ECO:0007669"/>
    <property type="project" value="TreeGrafter"/>
</dbReference>
<dbReference type="EC" id="2.8.1.-" evidence="11"/>
<dbReference type="SUPFAM" id="SSF69572">
    <property type="entry name" value="Activating enzymes of the ubiquitin-like proteins"/>
    <property type="match status" value="1"/>
</dbReference>
<feature type="binding site" evidence="11">
    <location>
        <position position="213"/>
    </location>
    <ligand>
        <name>Zn(2+)</name>
        <dbReference type="ChEBI" id="CHEBI:29105"/>
    </ligand>
</feature>
<feature type="binding site" evidence="11">
    <location>
        <position position="285"/>
    </location>
    <ligand>
        <name>Zn(2+)</name>
        <dbReference type="ChEBI" id="CHEBI:29105"/>
    </ligand>
</feature>
<keyword evidence="6 11" id="KW-0547">Nucleotide-binding</keyword>